<dbReference type="OrthoDB" id="954824at2"/>
<feature type="transmembrane region" description="Helical" evidence="1">
    <location>
        <begin position="120"/>
        <end position="139"/>
    </location>
</feature>
<dbReference type="KEGG" id="spon:HME9304_01418"/>
<keyword evidence="1" id="KW-0812">Transmembrane</keyword>
<dbReference type="EMBL" id="CP030104">
    <property type="protein sequence ID" value="AWX44417.1"/>
    <property type="molecule type" value="Genomic_DNA"/>
</dbReference>
<feature type="transmembrane region" description="Helical" evidence="1">
    <location>
        <begin position="6"/>
        <end position="26"/>
    </location>
</feature>
<gene>
    <name evidence="2" type="ORF">HME9304_01418</name>
</gene>
<accession>A0A2Z4LT13</accession>
<name>A0A2Z4LT13_9FLAO</name>
<protein>
    <recommendedName>
        <fullName evidence="4">DUF3592 domain-containing protein</fullName>
    </recommendedName>
</protein>
<keyword evidence="1" id="KW-1133">Transmembrane helix</keyword>
<dbReference type="AlphaFoldDB" id="A0A2Z4LT13"/>
<evidence type="ECO:0000313" key="2">
    <source>
        <dbReference type="EMBL" id="AWX44417.1"/>
    </source>
</evidence>
<evidence type="ECO:0000313" key="3">
    <source>
        <dbReference type="Proteomes" id="UP000248536"/>
    </source>
</evidence>
<keyword evidence="3" id="KW-1185">Reference proteome</keyword>
<evidence type="ECO:0008006" key="4">
    <source>
        <dbReference type="Google" id="ProtNLM"/>
    </source>
</evidence>
<organism evidence="2 3">
    <name type="scientific">Flagellimonas maritima</name>
    <dbReference type="NCBI Taxonomy" id="1383885"/>
    <lineage>
        <taxon>Bacteria</taxon>
        <taxon>Pseudomonadati</taxon>
        <taxon>Bacteroidota</taxon>
        <taxon>Flavobacteriia</taxon>
        <taxon>Flavobacteriales</taxon>
        <taxon>Flavobacteriaceae</taxon>
        <taxon>Flagellimonas</taxon>
    </lineage>
</organism>
<evidence type="ECO:0000256" key="1">
    <source>
        <dbReference type="SAM" id="Phobius"/>
    </source>
</evidence>
<keyword evidence="1" id="KW-0472">Membrane</keyword>
<reference evidence="2 3" key="1">
    <citation type="submission" date="2018-06" db="EMBL/GenBank/DDBJ databases">
        <title>Spongiibacterium sp. HME9304 Genome sequencing and assembly.</title>
        <authorList>
            <person name="Kang H."/>
            <person name="Kim H."/>
            <person name="Joh K."/>
        </authorList>
    </citation>
    <scope>NUCLEOTIDE SEQUENCE [LARGE SCALE GENOMIC DNA]</scope>
    <source>
        <strain evidence="2 3">HME9304</strain>
    </source>
</reference>
<dbReference type="RefSeq" id="WP_112377892.1">
    <property type="nucleotide sequence ID" value="NZ_CP030104.1"/>
</dbReference>
<sequence>MATNKYSMWLIIYSMFFGLGLVLLYFSIQQYQKTQNLILDGIKTTAIVSDVLTKHGSDGNTYTPIFEFKDRKNKLMFYKSPISSNPPAYKRGEKVKIIYDKTDSSTVKTISFWGLYRTSVILLMVAAPLLIIGSCYLLYTLR</sequence>
<proteinExistence type="predicted"/>
<dbReference type="Proteomes" id="UP000248536">
    <property type="component" value="Chromosome"/>
</dbReference>